<keyword evidence="5" id="KW-1185">Reference proteome</keyword>
<dbReference type="Proteomes" id="UP000215633">
    <property type="component" value="Unassembled WGS sequence"/>
</dbReference>
<accession>A0A261VY74</accession>
<comment type="caution">
    <text evidence="4">The sequence shown here is derived from an EMBL/GenBank/DDBJ whole genome shotgun (WGS) entry which is preliminary data.</text>
</comment>
<evidence type="ECO:0000256" key="1">
    <source>
        <dbReference type="ARBA" id="ARBA00022679"/>
    </source>
</evidence>
<feature type="domain" description="Nucleotidyl transferase" evidence="3">
    <location>
        <begin position="3"/>
        <end position="225"/>
    </location>
</feature>
<dbReference type="SUPFAM" id="SSF53448">
    <property type="entry name" value="Nucleotide-diphospho-sugar transferases"/>
    <property type="match status" value="1"/>
</dbReference>
<evidence type="ECO:0000313" key="4">
    <source>
        <dbReference type="EMBL" id="OZI79066.1"/>
    </source>
</evidence>
<name>A0A261VY74_9BORD</name>
<dbReference type="InterPro" id="IPR029044">
    <property type="entry name" value="Nucleotide-diphossugar_trans"/>
</dbReference>
<keyword evidence="1 4" id="KW-0808">Transferase</keyword>
<dbReference type="InterPro" id="IPR054790">
    <property type="entry name" value="MurU"/>
</dbReference>
<organism evidence="4 5">
    <name type="scientific">Bordetella genomosp. 2</name>
    <dbReference type="NCBI Taxonomy" id="1983456"/>
    <lineage>
        <taxon>Bacteria</taxon>
        <taxon>Pseudomonadati</taxon>
        <taxon>Pseudomonadota</taxon>
        <taxon>Betaproteobacteria</taxon>
        <taxon>Burkholderiales</taxon>
        <taxon>Alcaligenaceae</taxon>
        <taxon>Bordetella</taxon>
    </lineage>
</organism>
<dbReference type="CDD" id="cd06422">
    <property type="entry name" value="NTP_transferase_like_1"/>
    <property type="match status" value="1"/>
</dbReference>
<dbReference type="Pfam" id="PF00483">
    <property type="entry name" value="NTP_transferase"/>
    <property type="match status" value="1"/>
</dbReference>
<dbReference type="EMBL" id="NEVT01000003">
    <property type="protein sequence ID" value="OZI79066.1"/>
    <property type="molecule type" value="Genomic_DNA"/>
</dbReference>
<dbReference type="RefSeq" id="WP_094805758.1">
    <property type="nucleotide sequence ID" value="NZ_NEVT01000003.1"/>
</dbReference>
<sequence>MRAMILAAGRGERMRPLTDRTPKPLLPVGGKPLIVWHLERLAAAGIRDIVINHAWLGAQLPGQLGDGARHGVRIRYSAESPALETAGGIAHALPLLGTEPFLVVNGDIWCDWDPREAAGWAGRLDTERADAWLLLVDNPEHHARGDFALSAGGRVLAEGPRRLTFAGIGLYRPTLFAGLDPDAPAPLAPLLREAMARDAVLGARHGGAWTDVGTPERLARLDAALERARGAQ</sequence>
<dbReference type="InterPro" id="IPR050065">
    <property type="entry name" value="GlmU-like"/>
</dbReference>
<evidence type="ECO:0000313" key="5">
    <source>
        <dbReference type="Proteomes" id="UP000215633"/>
    </source>
</evidence>
<dbReference type="InterPro" id="IPR005835">
    <property type="entry name" value="NTP_transferase_dom"/>
</dbReference>
<proteinExistence type="predicted"/>
<evidence type="ECO:0000259" key="3">
    <source>
        <dbReference type="Pfam" id="PF00483"/>
    </source>
</evidence>
<keyword evidence="2 4" id="KW-0548">Nucleotidyltransferase</keyword>
<evidence type="ECO:0000256" key="2">
    <source>
        <dbReference type="ARBA" id="ARBA00022695"/>
    </source>
</evidence>
<dbReference type="GO" id="GO:0016779">
    <property type="term" value="F:nucleotidyltransferase activity"/>
    <property type="evidence" value="ECO:0007669"/>
    <property type="project" value="UniProtKB-KW"/>
</dbReference>
<reference evidence="5" key="1">
    <citation type="submission" date="2017-05" db="EMBL/GenBank/DDBJ databases">
        <title>Complete and WGS of Bordetella genogroups.</title>
        <authorList>
            <person name="Spilker T."/>
            <person name="Lipuma J."/>
        </authorList>
    </citation>
    <scope>NUCLEOTIDE SEQUENCE [LARGE SCALE GENOMIC DNA]</scope>
    <source>
        <strain evidence="5">AU8256</strain>
    </source>
</reference>
<gene>
    <name evidence="4" type="ORF">CAL24_03750</name>
</gene>
<dbReference type="NCBIfam" id="NF045761">
    <property type="entry name" value="NAMPUrTaseMurU"/>
    <property type="match status" value="1"/>
</dbReference>
<dbReference type="PANTHER" id="PTHR43584:SF8">
    <property type="entry name" value="N-ACETYLMURAMATE ALPHA-1-PHOSPHATE URIDYLYLTRANSFERASE"/>
    <property type="match status" value="1"/>
</dbReference>
<dbReference type="AlphaFoldDB" id="A0A261VY74"/>
<protein>
    <submittedName>
        <fullName evidence="4">Mannose-1-phosphate guanylyltransferase</fullName>
    </submittedName>
</protein>
<dbReference type="Gene3D" id="3.90.550.10">
    <property type="entry name" value="Spore Coat Polysaccharide Biosynthesis Protein SpsA, Chain A"/>
    <property type="match status" value="1"/>
</dbReference>
<dbReference type="PANTHER" id="PTHR43584">
    <property type="entry name" value="NUCLEOTIDYL TRANSFERASE"/>
    <property type="match status" value="1"/>
</dbReference>